<gene>
    <name evidence="2" type="ORF">GACE_1426</name>
</gene>
<evidence type="ECO:0000313" key="3">
    <source>
        <dbReference type="Proteomes" id="UP000030624"/>
    </source>
</evidence>
<dbReference type="Pfam" id="PF26255">
    <property type="entry name" value="Viral_env_HRPV"/>
    <property type="match status" value="1"/>
</dbReference>
<evidence type="ECO:0000259" key="1">
    <source>
        <dbReference type="Pfam" id="PF26255"/>
    </source>
</evidence>
<accession>A0A0A7GEF2</accession>
<dbReference type="InterPro" id="IPR058677">
    <property type="entry name" value="ORF4_N"/>
</dbReference>
<dbReference type="STRING" id="565033.GACE_1426"/>
<dbReference type="AlphaFoldDB" id="A0A0A7GEF2"/>
<protein>
    <recommendedName>
        <fullName evidence="1">Envelope protein N-terminal domain-containing protein</fullName>
    </recommendedName>
</protein>
<name>A0A0A7GEF2_GEOAI</name>
<dbReference type="EMBL" id="CP009552">
    <property type="protein sequence ID" value="AIY90465.1"/>
    <property type="molecule type" value="Genomic_DNA"/>
</dbReference>
<dbReference type="GeneID" id="24798011"/>
<proteinExistence type="predicted"/>
<dbReference type="Proteomes" id="UP000030624">
    <property type="component" value="Chromosome"/>
</dbReference>
<evidence type="ECO:0000313" key="2">
    <source>
        <dbReference type="EMBL" id="AIY90465.1"/>
    </source>
</evidence>
<dbReference type="KEGG" id="gac:GACE_1426"/>
<feature type="domain" description="Envelope protein N-terminal" evidence="1">
    <location>
        <begin position="61"/>
        <end position="349"/>
    </location>
</feature>
<dbReference type="eggNOG" id="arCOG07782">
    <property type="taxonomic scope" value="Archaea"/>
</dbReference>
<dbReference type="RefSeq" id="WP_048092279.1">
    <property type="nucleotide sequence ID" value="NZ_CP009552.1"/>
</dbReference>
<organism evidence="2 3">
    <name type="scientific">Geoglobus acetivorans</name>
    <dbReference type="NCBI Taxonomy" id="565033"/>
    <lineage>
        <taxon>Archaea</taxon>
        <taxon>Methanobacteriati</taxon>
        <taxon>Methanobacteriota</taxon>
        <taxon>Archaeoglobi</taxon>
        <taxon>Archaeoglobales</taxon>
        <taxon>Archaeoglobaceae</taxon>
        <taxon>Geoglobus</taxon>
    </lineage>
</organism>
<reference evidence="2 3" key="1">
    <citation type="journal article" date="2015" name="Appl. Environ. Microbiol.">
        <title>The Geoglobus acetivorans genome: Fe(III) reduction, acetate utilization, autotrophic growth, and degradation of aromatic compounds in a hyperthermophilic archaeon.</title>
        <authorList>
            <person name="Mardanov A.V."/>
            <person name="Slododkina G.B."/>
            <person name="Slobodkin A.I."/>
            <person name="Beletsky A.V."/>
            <person name="Gavrilov S.N."/>
            <person name="Kublanov I.V."/>
            <person name="Bonch-Osmolovskaya E.A."/>
            <person name="Skryabin K.G."/>
            <person name="Ravin N.V."/>
        </authorList>
    </citation>
    <scope>NUCLEOTIDE SEQUENCE [LARGE SCALE GENOMIC DNA]</scope>
    <source>
        <strain evidence="2 3">SBH6</strain>
    </source>
</reference>
<sequence>MSDKRKAVMAALMLMMLIGQTVAIPLIIPIAVGFAASSVFGYWLGIQDSENYQELIQQYEAQLTSNTVQNDINTRLYLQEIYARDNNIISLGQDLLKYSENYAWALAKYNALKVIDYELTQNGSDFLTAKTKAKQAAHDVVYNYYLNLTRNIITLANESAGLLNYSLNYYLSNVRVSTVEMFVTGSQADGSIIITYSKITYNPNTGSYAVTYSGTTDKQVYANSIILSTATVSALGNSYTYNVVKAQVQNTNSYDPDPYAWVTINKVLIGGDLVYDRSNYTVILSQIDSEYNMINANIDAYIDGLAQDYVANWNVTQLIDPYILAGLLNNDLNQTGYYGYAAAELALLGLNTTGINKTITITVYDGNNTTTLEGWLFTDWTGTLEVGKNYTTDSSYKWFFVADDGIYDLTGYNFTVGTIRDWQDNELTNVTLTRYISHTGDVLKMYDELAQIRQLYEEYINNLQAMAAGGSGGGFSLSEWWASLDQAAKIGVIAIGAVGVYAILGRRR</sequence>
<dbReference type="HOGENOM" id="CLU_535984_0_0_2"/>